<dbReference type="Pfam" id="PF00255">
    <property type="entry name" value="GSHPx"/>
    <property type="match status" value="1"/>
</dbReference>
<dbReference type="GO" id="GO:0006979">
    <property type="term" value="P:response to oxidative stress"/>
    <property type="evidence" value="ECO:0007669"/>
    <property type="project" value="InterPro"/>
</dbReference>
<dbReference type="EMBL" id="VJMJ01000053">
    <property type="protein sequence ID" value="KAF0740254.1"/>
    <property type="molecule type" value="Genomic_DNA"/>
</dbReference>
<protein>
    <recommendedName>
        <fullName evidence="5">Glutathione peroxidase</fullName>
    </recommendedName>
</protein>
<dbReference type="PROSITE" id="PS51355">
    <property type="entry name" value="GLUTATHIONE_PEROXID_3"/>
    <property type="match status" value="1"/>
</dbReference>
<dbReference type="VEuPathDB" id="FungiDB:AeMF1_016753"/>
<evidence type="ECO:0000256" key="5">
    <source>
        <dbReference type="RuleBase" id="RU000499"/>
    </source>
</evidence>
<evidence type="ECO:0000313" key="7">
    <source>
        <dbReference type="EMBL" id="KAF0740254.1"/>
    </source>
</evidence>
<comment type="caution">
    <text evidence="7">The sequence shown here is derived from an EMBL/GenBank/DDBJ whole genome shotgun (WGS) entry which is preliminary data.</text>
</comment>
<dbReference type="Gene3D" id="3.40.30.10">
    <property type="entry name" value="Glutaredoxin"/>
    <property type="match status" value="1"/>
</dbReference>
<feature type="signal peptide" evidence="6">
    <location>
        <begin position="1"/>
        <end position="18"/>
    </location>
</feature>
<feature type="chain" id="PRO_5026233302" description="Glutathione peroxidase" evidence="6">
    <location>
        <begin position="19"/>
        <end position="195"/>
    </location>
</feature>
<dbReference type="InterPro" id="IPR000889">
    <property type="entry name" value="Glutathione_peroxidase"/>
</dbReference>
<feature type="active site" evidence="4">
    <location>
        <position position="56"/>
    </location>
</feature>
<dbReference type="GO" id="GO:0004601">
    <property type="term" value="F:peroxidase activity"/>
    <property type="evidence" value="ECO:0007669"/>
    <property type="project" value="UniProtKB-KW"/>
</dbReference>
<dbReference type="Proteomes" id="UP000481153">
    <property type="component" value="Unassembled WGS sequence"/>
</dbReference>
<dbReference type="PIRSF" id="PIRSF000303">
    <property type="entry name" value="Glutathion_perox"/>
    <property type="match status" value="1"/>
</dbReference>
<keyword evidence="2 5" id="KW-0575">Peroxidase</keyword>
<evidence type="ECO:0000313" key="8">
    <source>
        <dbReference type="Proteomes" id="UP000481153"/>
    </source>
</evidence>
<dbReference type="PANTHER" id="PTHR11592">
    <property type="entry name" value="GLUTATHIONE PEROXIDASE"/>
    <property type="match status" value="1"/>
</dbReference>
<dbReference type="InterPro" id="IPR029760">
    <property type="entry name" value="GPX_CS"/>
</dbReference>
<evidence type="ECO:0000256" key="2">
    <source>
        <dbReference type="ARBA" id="ARBA00022559"/>
    </source>
</evidence>
<dbReference type="PANTHER" id="PTHR11592:SF78">
    <property type="entry name" value="GLUTATHIONE PEROXIDASE"/>
    <property type="match status" value="1"/>
</dbReference>
<dbReference type="OrthoDB" id="446890at2759"/>
<keyword evidence="3 5" id="KW-0560">Oxidoreductase</keyword>
<accession>A0A6G0XJ61</accession>
<dbReference type="PRINTS" id="PR01011">
    <property type="entry name" value="GLUTPROXDASE"/>
</dbReference>
<dbReference type="InterPro" id="IPR036249">
    <property type="entry name" value="Thioredoxin-like_sf"/>
</dbReference>
<name>A0A6G0XJ61_9STRA</name>
<proteinExistence type="inferred from homology"/>
<evidence type="ECO:0000256" key="4">
    <source>
        <dbReference type="PIRSR" id="PIRSR000303-1"/>
    </source>
</evidence>
<comment type="similarity">
    <text evidence="1 5">Belongs to the glutathione peroxidase family.</text>
</comment>
<gene>
    <name evidence="7" type="ORF">Ae201684_004257</name>
</gene>
<evidence type="ECO:0000256" key="3">
    <source>
        <dbReference type="ARBA" id="ARBA00023002"/>
    </source>
</evidence>
<dbReference type="SUPFAM" id="SSF52833">
    <property type="entry name" value="Thioredoxin-like"/>
    <property type="match status" value="1"/>
</dbReference>
<dbReference type="CDD" id="cd00340">
    <property type="entry name" value="GSH_Peroxidase"/>
    <property type="match status" value="1"/>
</dbReference>
<reference evidence="7 8" key="1">
    <citation type="submission" date="2019-07" db="EMBL/GenBank/DDBJ databases">
        <title>Genomics analysis of Aphanomyces spp. identifies a new class of oomycete effector associated with host adaptation.</title>
        <authorList>
            <person name="Gaulin E."/>
        </authorList>
    </citation>
    <scope>NUCLEOTIDE SEQUENCE [LARGE SCALE GENOMIC DNA]</scope>
    <source>
        <strain evidence="7 8">ATCC 201684</strain>
    </source>
</reference>
<keyword evidence="6" id="KW-0732">Signal</keyword>
<organism evidence="7 8">
    <name type="scientific">Aphanomyces euteiches</name>
    <dbReference type="NCBI Taxonomy" id="100861"/>
    <lineage>
        <taxon>Eukaryota</taxon>
        <taxon>Sar</taxon>
        <taxon>Stramenopiles</taxon>
        <taxon>Oomycota</taxon>
        <taxon>Saprolegniomycetes</taxon>
        <taxon>Saprolegniales</taxon>
        <taxon>Verrucalvaceae</taxon>
        <taxon>Aphanomyces</taxon>
    </lineage>
</organism>
<evidence type="ECO:0000256" key="6">
    <source>
        <dbReference type="SAM" id="SignalP"/>
    </source>
</evidence>
<keyword evidence="8" id="KW-1185">Reference proteome</keyword>
<evidence type="ECO:0000256" key="1">
    <source>
        <dbReference type="ARBA" id="ARBA00006926"/>
    </source>
</evidence>
<dbReference type="AlphaFoldDB" id="A0A6G0XJ61"/>
<dbReference type="PROSITE" id="PS00763">
    <property type="entry name" value="GLUTATHIONE_PEROXID_2"/>
    <property type="match status" value="1"/>
</dbReference>
<sequence length="195" mass="22837">MRSLIVATLVALLALVVAETEKDIYHFMATKDNKDYPLANYDHTPVMLIVNVASECGFTDSNYRELQRLQDEYHVFGFEVLAFPCNQFGEQEPGTYDQIINFAQTKYNVNFNIFDKIDVNGPNSHPLYRWLKSSLDNKPVQWNFEKFIVVDGYPWKRYAYNVDFETLEEDILYALAHESEFHHPDNDPLEDHDEL</sequence>